<dbReference type="PANTHER" id="PTHR30386:SF26">
    <property type="entry name" value="TRANSPORT PROTEIN COMB"/>
    <property type="match status" value="1"/>
</dbReference>
<comment type="similarity">
    <text evidence="2 9">Belongs to the membrane fusion protein (MFP) (TC 8.A.1) family.</text>
</comment>
<dbReference type="Gene3D" id="2.40.50.100">
    <property type="match status" value="1"/>
</dbReference>
<evidence type="ECO:0000313" key="13">
    <source>
        <dbReference type="EMBL" id="WOJ95026.1"/>
    </source>
</evidence>
<evidence type="ECO:0000256" key="7">
    <source>
        <dbReference type="ARBA" id="ARBA00022989"/>
    </source>
</evidence>
<evidence type="ECO:0000259" key="11">
    <source>
        <dbReference type="Pfam" id="PF25994"/>
    </source>
</evidence>
<keyword evidence="10" id="KW-0175">Coiled coil</keyword>
<protein>
    <recommendedName>
        <fullName evidence="9">Membrane fusion protein (MFP) family protein</fullName>
    </recommendedName>
</protein>
<feature type="domain" description="AprE-like long alpha-helical hairpin" evidence="11">
    <location>
        <begin position="112"/>
        <end position="296"/>
    </location>
</feature>
<dbReference type="InterPro" id="IPR058982">
    <property type="entry name" value="Beta-barrel_AprE"/>
</dbReference>
<evidence type="ECO:0000256" key="4">
    <source>
        <dbReference type="ARBA" id="ARBA00022475"/>
    </source>
</evidence>
<dbReference type="InterPro" id="IPR010129">
    <property type="entry name" value="T1SS_HlyD"/>
</dbReference>
<evidence type="ECO:0000256" key="2">
    <source>
        <dbReference type="ARBA" id="ARBA00009477"/>
    </source>
</evidence>
<evidence type="ECO:0000256" key="6">
    <source>
        <dbReference type="ARBA" id="ARBA00022692"/>
    </source>
</evidence>
<evidence type="ECO:0000256" key="8">
    <source>
        <dbReference type="ARBA" id="ARBA00023136"/>
    </source>
</evidence>
<evidence type="ECO:0000256" key="10">
    <source>
        <dbReference type="SAM" id="Coils"/>
    </source>
</evidence>
<keyword evidence="6 9" id="KW-0812">Transmembrane</keyword>
<accession>A0ABZ0IAB8</accession>
<sequence>MSDLPQTPVVRSSNPKVNAGWSDLADRAAIEQEPLRARGMLYGIALVVLLLIIWASFAEIDTVTRGQGKVIPSQQVQVVGSQDGGVIREILIREGDTVEAGDLLLRLDQTRSQATLGENRVELEGLSIKAARLRAMVDNAEFVPTAQMFTALPDVSEQERELYESSVTALRVEQEIARQQLEQRSEELSELKARESQLATEQRLAQQELTVTEPMVASGAVSQVEILRLQREVNRAAGELAQTQAQIKRVSAAIAEARGRVNAVQLEFSNEAREQLTDTLTRIKALTEAAAGLSDRVSQTNLTAPVSGIINQLYFNTVGGVVLPGRDIVELIPADDTLLLEVRVRPQDIAFIAAGQRANVKVTAYDFVVYGGLEGHVEQIAADTVLDEDGNAFYEVLVRTEQSDFGPDSPIIPGMTVEVDVITGKKTVLAYLMKPVLRAQQRALSER</sequence>
<evidence type="ECO:0000313" key="14">
    <source>
        <dbReference type="Proteomes" id="UP001626537"/>
    </source>
</evidence>
<keyword evidence="8 9" id="KW-0472">Membrane</keyword>
<dbReference type="EMBL" id="CP136864">
    <property type="protein sequence ID" value="WOJ95026.1"/>
    <property type="molecule type" value="Genomic_DNA"/>
</dbReference>
<dbReference type="Pfam" id="PF25994">
    <property type="entry name" value="HH_AprE"/>
    <property type="match status" value="1"/>
</dbReference>
<dbReference type="InterPro" id="IPR030190">
    <property type="entry name" value="MacA_alpha-hairpin_sf"/>
</dbReference>
<keyword evidence="7 9" id="KW-1133">Transmembrane helix</keyword>
<evidence type="ECO:0000256" key="3">
    <source>
        <dbReference type="ARBA" id="ARBA00022448"/>
    </source>
</evidence>
<dbReference type="InterPro" id="IPR050739">
    <property type="entry name" value="MFP"/>
</dbReference>
<feature type="domain" description="AprE-like beta-barrel" evidence="12">
    <location>
        <begin position="338"/>
        <end position="424"/>
    </location>
</feature>
<dbReference type="Pfam" id="PF26002">
    <property type="entry name" value="Beta-barrel_AprE"/>
    <property type="match status" value="1"/>
</dbReference>
<evidence type="ECO:0000259" key="12">
    <source>
        <dbReference type="Pfam" id="PF26002"/>
    </source>
</evidence>
<feature type="transmembrane region" description="Helical" evidence="9">
    <location>
        <begin position="39"/>
        <end position="57"/>
    </location>
</feature>
<dbReference type="PRINTS" id="PR01490">
    <property type="entry name" value="RTXTOXIND"/>
</dbReference>
<keyword evidence="4 9" id="KW-1003">Cell membrane</keyword>
<evidence type="ECO:0000256" key="5">
    <source>
        <dbReference type="ARBA" id="ARBA00022519"/>
    </source>
</evidence>
<reference evidence="13 14" key="1">
    <citation type="submission" date="2023-10" db="EMBL/GenBank/DDBJ databases">
        <title>Two novel species belonging to the OM43/NOR5 clade.</title>
        <authorList>
            <person name="Park M."/>
        </authorList>
    </citation>
    <scope>NUCLEOTIDE SEQUENCE [LARGE SCALE GENOMIC DNA]</scope>
    <source>
        <strain evidence="13 14">IMCC43200</strain>
    </source>
</reference>
<feature type="coiled-coil region" evidence="10">
    <location>
        <begin position="171"/>
        <end position="201"/>
    </location>
</feature>
<dbReference type="InterPro" id="IPR006144">
    <property type="entry name" value="Secretion_HlyD_CS"/>
</dbReference>
<keyword evidence="3 9" id="KW-0813">Transport</keyword>
<keyword evidence="5 9" id="KW-0997">Cell inner membrane</keyword>
<dbReference type="Gene3D" id="2.40.30.170">
    <property type="match status" value="1"/>
</dbReference>
<dbReference type="RefSeq" id="WP_407349659.1">
    <property type="nucleotide sequence ID" value="NZ_CP136864.1"/>
</dbReference>
<dbReference type="SUPFAM" id="SSF56954">
    <property type="entry name" value="Outer membrane efflux proteins (OEP)"/>
    <property type="match status" value="1"/>
</dbReference>
<feature type="coiled-coil region" evidence="10">
    <location>
        <begin position="226"/>
        <end position="260"/>
    </location>
</feature>
<organism evidence="13 14">
    <name type="scientific">Congregibacter variabilis</name>
    <dbReference type="NCBI Taxonomy" id="3081200"/>
    <lineage>
        <taxon>Bacteria</taxon>
        <taxon>Pseudomonadati</taxon>
        <taxon>Pseudomonadota</taxon>
        <taxon>Gammaproteobacteria</taxon>
        <taxon>Cellvibrionales</taxon>
        <taxon>Halieaceae</taxon>
        <taxon>Congregibacter</taxon>
    </lineage>
</organism>
<gene>
    <name evidence="13" type="ORF">R0135_07610</name>
</gene>
<dbReference type="Proteomes" id="UP001626537">
    <property type="component" value="Chromosome"/>
</dbReference>
<evidence type="ECO:0000256" key="9">
    <source>
        <dbReference type="RuleBase" id="RU365093"/>
    </source>
</evidence>
<comment type="subcellular location">
    <subcellularLocation>
        <location evidence="1 9">Cell inner membrane</location>
        <topology evidence="1 9">Single-pass membrane protein</topology>
    </subcellularLocation>
</comment>
<dbReference type="NCBIfam" id="TIGR01843">
    <property type="entry name" value="type_I_hlyD"/>
    <property type="match status" value="1"/>
</dbReference>
<proteinExistence type="inferred from homology"/>
<dbReference type="InterPro" id="IPR058781">
    <property type="entry name" value="HH_AprE-like"/>
</dbReference>
<dbReference type="PANTHER" id="PTHR30386">
    <property type="entry name" value="MEMBRANE FUSION SUBUNIT OF EMRAB-TOLC MULTIDRUG EFFLUX PUMP"/>
    <property type="match status" value="1"/>
</dbReference>
<evidence type="ECO:0000256" key="1">
    <source>
        <dbReference type="ARBA" id="ARBA00004377"/>
    </source>
</evidence>
<name>A0ABZ0IAB8_9GAMM</name>
<keyword evidence="14" id="KW-1185">Reference proteome</keyword>
<dbReference type="PROSITE" id="PS00543">
    <property type="entry name" value="HLYD_FAMILY"/>
    <property type="match status" value="1"/>
</dbReference>
<dbReference type="Gene3D" id="6.10.140.1990">
    <property type="match status" value="1"/>
</dbReference>